<dbReference type="InterPro" id="IPR011008">
    <property type="entry name" value="Dimeric_a/b-barrel"/>
</dbReference>
<reference evidence="2" key="1">
    <citation type="journal article" date="2019" name="Int. J. Syst. Evol. Microbiol.">
        <title>The Global Catalogue of Microorganisms (GCM) 10K type strain sequencing project: providing services to taxonomists for standard genome sequencing and annotation.</title>
        <authorList>
            <consortium name="The Broad Institute Genomics Platform"/>
            <consortium name="The Broad Institute Genome Sequencing Center for Infectious Disease"/>
            <person name="Wu L."/>
            <person name="Ma J."/>
        </authorList>
    </citation>
    <scope>NUCLEOTIDE SEQUENCE [LARGE SCALE GENOMIC DNA]</scope>
    <source>
        <strain evidence="2">JCM 16924</strain>
    </source>
</reference>
<dbReference type="Gene3D" id="3.30.70.1090">
    <property type="entry name" value="Dimeric alpha+beta barrel"/>
    <property type="match status" value="2"/>
</dbReference>
<comment type="caution">
    <text evidence="1">The sequence shown here is derived from an EMBL/GenBank/DDBJ whole genome shotgun (WGS) entry which is preliminary data.</text>
</comment>
<protein>
    <submittedName>
        <fullName evidence="1">Uncharacterized protein</fullName>
    </submittedName>
</protein>
<dbReference type="InterPro" id="IPR006765">
    <property type="entry name" value="Polyketide_synth_cyclase"/>
</dbReference>
<proteinExistence type="predicted"/>
<dbReference type="EMBL" id="BAAAZX010000006">
    <property type="protein sequence ID" value="GAA3991730.1"/>
    <property type="molecule type" value="Genomic_DNA"/>
</dbReference>
<dbReference type="InterPro" id="IPR038474">
    <property type="entry name" value="Polyketide_synth_cyclase_sf"/>
</dbReference>
<dbReference type="Proteomes" id="UP001500456">
    <property type="component" value="Unassembled WGS sequence"/>
</dbReference>
<evidence type="ECO:0000313" key="1">
    <source>
        <dbReference type="EMBL" id="GAA3991730.1"/>
    </source>
</evidence>
<keyword evidence="2" id="KW-1185">Reference proteome</keyword>
<accession>A0ABP7R2V1</accession>
<gene>
    <name evidence="1" type="ORF">GCM10022232_28080</name>
</gene>
<sequence>METSASLSRMDFGSTSEIEKLFSEFDARAGSTTGIRRRQLFRYSDLVVHVQDFDHDEATVAPGQANGILPARSAARFYQWSAGPAPTREPLYSTVIVNRMDPVHVPEVRRLFEELDATDFPEQMGTRHRQLFLDGDVYLHIQHFVQADGGALIDQAWKDADPRFIKICDALMQIIPPYDPAVWHSPADSVATSCYRWEAAE</sequence>
<name>A0ABP7R2V1_9ACTN</name>
<dbReference type="SUPFAM" id="SSF54909">
    <property type="entry name" value="Dimeric alpha+beta barrel"/>
    <property type="match status" value="2"/>
</dbReference>
<evidence type="ECO:0000313" key="2">
    <source>
        <dbReference type="Proteomes" id="UP001500456"/>
    </source>
</evidence>
<dbReference type="Pfam" id="PF04673">
    <property type="entry name" value="Cyclase_polyket"/>
    <property type="match status" value="2"/>
</dbReference>
<organism evidence="1 2">
    <name type="scientific">Streptomyces plumbiresistens</name>
    <dbReference type="NCBI Taxonomy" id="511811"/>
    <lineage>
        <taxon>Bacteria</taxon>
        <taxon>Bacillati</taxon>
        <taxon>Actinomycetota</taxon>
        <taxon>Actinomycetes</taxon>
        <taxon>Kitasatosporales</taxon>
        <taxon>Streptomycetaceae</taxon>
        <taxon>Streptomyces</taxon>
    </lineage>
</organism>